<evidence type="ECO:0008006" key="4">
    <source>
        <dbReference type="Google" id="ProtNLM"/>
    </source>
</evidence>
<dbReference type="Proteomes" id="UP000479190">
    <property type="component" value="Unassembled WGS sequence"/>
</dbReference>
<accession>A0A6H5I1X4</accession>
<protein>
    <recommendedName>
        <fullName evidence="4">BRCT domain-containing protein</fullName>
    </recommendedName>
</protein>
<sequence>MKDKKKLGVSEPPPSPLSKKNLQLLQKPKIPAAPLFNDNDNNDKPEHDEHAEIVQQYLQKTKTDHDESLREILKLPKSEKVLSSGYNTSSNLSVAERWTESMRRDNTSSNNDHRDDSAIPVSQDATVSTTIFQGLVFIIYGYEGDDIVQIASQIKGLGGKLVKKHYSGIPDYGVVPKFGTELKYTVNEIVTDLFISALPEENSMNVTKEENTSLMEKSVLRYRKFMFSVKLKIQV</sequence>
<dbReference type="AlphaFoldDB" id="A0A6H5I1X4"/>
<evidence type="ECO:0000256" key="1">
    <source>
        <dbReference type="SAM" id="MobiDB-lite"/>
    </source>
</evidence>
<evidence type="ECO:0000313" key="3">
    <source>
        <dbReference type="Proteomes" id="UP000479190"/>
    </source>
</evidence>
<dbReference type="InterPro" id="IPR036420">
    <property type="entry name" value="BRCT_dom_sf"/>
</dbReference>
<gene>
    <name evidence="2" type="ORF">TBRA_LOCUS3283</name>
</gene>
<feature type="region of interest" description="Disordered" evidence="1">
    <location>
        <begin position="1"/>
        <end position="49"/>
    </location>
</feature>
<name>A0A6H5I1X4_9HYME</name>
<reference evidence="2 3" key="1">
    <citation type="submission" date="2020-02" db="EMBL/GenBank/DDBJ databases">
        <authorList>
            <person name="Ferguson B K."/>
        </authorList>
    </citation>
    <scope>NUCLEOTIDE SEQUENCE [LARGE SCALE GENOMIC DNA]</scope>
</reference>
<keyword evidence="3" id="KW-1185">Reference proteome</keyword>
<dbReference type="Gene3D" id="3.40.50.10190">
    <property type="entry name" value="BRCT domain"/>
    <property type="match status" value="1"/>
</dbReference>
<dbReference type="OrthoDB" id="251770at2759"/>
<dbReference type="EMBL" id="CADCXV010000639">
    <property type="protein sequence ID" value="CAB0031306.1"/>
    <property type="molecule type" value="Genomic_DNA"/>
</dbReference>
<proteinExistence type="predicted"/>
<evidence type="ECO:0000313" key="2">
    <source>
        <dbReference type="EMBL" id="CAB0031306.1"/>
    </source>
</evidence>
<organism evidence="2 3">
    <name type="scientific">Trichogramma brassicae</name>
    <dbReference type="NCBI Taxonomy" id="86971"/>
    <lineage>
        <taxon>Eukaryota</taxon>
        <taxon>Metazoa</taxon>
        <taxon>Ecdysozoa</taxon>
        <taxon>Arthropoda</taxon>
        <taxon>Hexapoda</taxon>
        <taxon>Insecta</taxon>
        <taxon>Pterygota</taxon>
        <taxon>Neoptera</taxon>
        <taxon>Endopterygota</taxon>
        <taxon>Hymenoptera</taxon>
        <taxon>Apocrita</taxon>
        <taxon>Proctotrupomorpha</taxon>
        <taxon>Chalcidoidea</taxon>
        <taxon>Trichogrammatidae</taxon>
        <taxon>Trichogramma</taxon>
    </lineage>
</organism>